<dbReference type="Proteomes" id="UP001174909">
    <property type="component" value="Unassembled WGS sequence"/>
</dbReference>
<keyword evidence="2" id="KW-1185">Reference proteome</keyword>
<dbReference type="InterPro" id="IPR015915">
    <property type="entry name" value="Kelch-typ_b-propeller"/>
</dbReference>
<dbReference type="AlphaFoldDB" id="A0AA35RCV0"/>
<evidence type="ECO:0000313" key="1">
    <source>
        <dbReference type="EMBL" id="CAI8009134.1"/>
    </source>
</evidence>
<dbReference type="Gene3D" id="2.120.10.80">
    <property type="entry name" value="Kelch-type beta propeller"/>
    <property type="match status" value="1"/>
</dbReference>
<accession>A0AA35RCV0</accession>
<name>A0AA35RCV0_GEOBA</name>
<organism evidence="1 2">
    <name type="scientific">Geodia barretti</name>
    <name type="common">Barrett's horny sponge</name>
    <dbReference type="NCBI Taxonomy" id="519541"/>
    <lineage>
        <taxon>Eukaryota</taxon>
        <taxon>Metazoa</taxon>
        <taxon>Porifera</taxon>
        <taxon>Demospongiae</taxon>
        <taxon>Heteroscleromorpha</taxon>
        <taxon>Tetractinellida</taxon>
        <taxon>Astrophorina</taxon>
        <taxon>Geodiidae</taxon>
        <taxon>Geodia</taxon>
    </lineage>
</organism>
<dbReference type="SUPFAM" id="SSF117281">
    <property type="entry name" value="Kelch motif"/>
    <property type="match status" value="1"/>
</dbReference>
<reference evidence="1" key="1">
    <citation type="submission" date="2023-03" db="EMBL/GenBank/DDBJ databases">
        <authorList>
            <person name="Steffen K."/>
            <person name="Cardenas P."/>
        </authorList>
    </citation>
    <scope>NUCLEOTIDE SEQUENCE</scope>
</reference>
<protein>
    <submittedName>
        <fullName evidence="1">Uncharacterized protein</fullName>
    </submittedName>
</protein>
<comment type="caution">
    <text evidence="1">The sequence shown here is derived from an EMBL/GenBank/DDBJ whole genome shotgun (WGS) entry which is preliminary data.</text>
</comment>
<sequence length="91" mass="10537">MRRGSATTDGRFAYFTPRDSNSVYQYECSTEKWEELPSCPYQNSGLVIIDRELTAVGGDGWISFTNKLYTLRQRKWVEKYPPMNTARSSLL</sequence>
<gene>
    <name evidence="1" type="ORF">GBAR_LOCUS6183</name>
</gene>
<evidence type="ECO:0000313" key="2">
    <source>
        <dbReference type="Proteomes" id="UP001174909"/>
    </source>
</evidence>
<proteinExistence type="predicted"/>
<dbReference type="EMBL" id="CASHTH010000925">
    <property type="protein sequence ID" value="CAI8009134.1"/>
    <property type="molecule type" value="Genomic_DNA"/>
</dbReference>